<evidence type="ECO:0000256" key="2">
    <source>
        <dbReference type="ARBA" id="ARBA00023315"/>
    </source>
</evidence>
<dbReference type="CDD" id="cd04301">
    <property type="entry name" value="NAT_SF"/>
    <property type="match status" value="1"/>
</dbReference>
<dbReference type="SUPFAM" id="SSF55729">
    <property type="entry name" value="Acyl-CoA N-acyltransferases (Nat)"/>
    <property type="match status" value="1"/>
</dbReference>
<evidence type="ECO:0000313" key="5">
    <source>
        <dbReference type="Proteomes" id="UP001464387"/>
    </source>
</evidence>
<dbReference type="PANTHER" id="PTHR43877:SF2">
    <property type="entry name" value="AMINOALKYLPHOSPHONATE N-ACETYLTRANSFERASE-RELATED"/>
    <property type="match status" value="1"/>
</dbReference>
<dbReference type="InterPro" id="IPR050832">
    <property type="entry name" value="Bact_Acetyltransf"/>
</dbReference>
<proteinExistence type="predicted"/>
<evidence type="ECO:0000313" key="4">
    <source>
        <dbReference type="EMBL" id="MER8931987.1"/>
    </source>
</evidence>
<keyword evidence="5" id="KW-1185">Reference proteome</keyword>
<comment type="caution">
    <text evidence="4">The sequence shown here is derived from an EMBL/GenBank/DDBJ whole genome shotgun (WGS) entry which is preliminary data.</text>
</comment>
<name>A0ABV1YA18_9HYPH</name>
<keyword evidence="2" id="KW-0012">Acyltransferase</keyword>
<dbReference type="EMBL" id="JAMYPJ010000003">
    <property type="protein sequence ID" value="MER8931987.1"/>
    <property type="molecule type" value="Genomic_DNA"/>
</dbReference>
<dbReference type="InterPro" id="IPR016181">
    <property type="entry name" value="Acyl_CoA_acyltransferase"/>
</dbReference>
<sequence length="145" mass="16092">MAIRMEAEHDLSSAEWRALEHHLHNENRRLTGRDDDRGLAFVIREDAGRTIGVAAGYSWAGTSELELMWIDQAHRGRGYATQLINAFVAEAAARGARRIWVSSHDFQAPGLYEKAGFERMAEFAGWPEGHSNIILCKTIAANGSA</sequence>
<gene>
    <name evidence="4" type="ORF">NKI33_03265</name>
</gene>
<dbReference type="RefSeq" id="WP_287270432.1">
    <property type="nucleotide sequence ID" value="NZ_JAMYMY010000002.1"/>
</dbReference>
<dbReference type="Gene3D" id="3.40.630.30">
    <property type="match status" value="1"/>
</dbReference>
<evidence type="ECO:0000259" key="3">
    <source>
        <dbReference type="PROSITE" id="PS51186"/>
    </source>
</evidence>
<protein>
    <submittedName>
        <fullName evidence="4">GNAT family N-acetyltransferase</fullName>
    </submittedName>
</protein>
<accession>A0ABV1YA18</accession>
<dbReference type="InterPro" id="IPR000182">
    <property type="entry name" value="GNAT_dom"/>
</dbReference>
<keyword evidence="1" id="KW-0808">Transferase</keyword>
<reference evidence="4 5" key="1">
    <citation type="journal article" date="2024" name="Proc. Natl. Acad. Sci. U.S.A.">
        <title>The evolutionary genomics of adaptation to stress in wild rhizobium bacteria.</title>
        <authorList>
            <person name="Kehlet-Delgado H."/>
            <person name="Montoya A.P."/>
            <person name="Jensen K.T."/>
            <person name="Wendlandt C.E."/>
            <person name="Dexheimer C."/>
            <person name="Roberts M."/>
            <person name="Torres Martinez L."/>
            <person name="Friesen M.L."/>
            <person name="Griffitts J.S."/>
            <person name="Porter S.S."/>
        </authorList>
    </citation>
    <scope>NUCLEOTIDE SEQUENCE [LARGE SCALE GENOMIC DNA]</scope>
    <source>
        <strain evidence="4 5">M0729</strain>
    </source>
</reference>
<evidence type="ECO:0000256" key="1">
    <source>
        <dbReference type="ARBA" id="ARBA00022679"/>
    </source>
</evidence>
<organism evidence="4 5">
    <name type="scientific">Mesorhizobium opportunistum</name>
    <dbReference type="NCBI Taxonomy" id="593909"/>
    <lineage>
        <taxon>Bacteria</taxon>
        <taxon>Pseudomonadati</taxon>
        <taxon>Pseudomonadota</taxon>
        <taxon>Alphaproteobacteria</taxon>
        <taxon>Hyphomicrobiales</taxon>
        <taxon>Phyllobacteriaceae</taxon>
        <taxon>Mesorhizobium</taxon>
    </lineage>
</organism>
<dbReference type="PANTHER" id="PTHR43877">
    <property type="entry name" value="AMINOALKYLPHOSPHONATE N-ACETYLTRANSFERASE-RELATED-RELATED"/>
    <property type="match status" value="1"/>
</dbReference>
<feature type="domain" description="N-acetyltransferase" evidence="3">
    <location>
        <begin position="1"/>
        <end position="140"/>
    </location>
</feature>
<dbReference type="Pfam" id="PF00583">
    <property type="entry name" value="Acetyltransf_1"/>
    <property type="match status" value="1"/>
</dbReference>
<dbReference type="Proteomes" id="UP001464387">
    <property type="component" value="Unassembled WGS sequence"/>
</dbReference>
<dbReference type="PROSITE" id="PS51186">
    <property type="entry name" value="GNAT"/>
    <property type="match status" value="1"/>
</dbReference>